<dbReference type="RefSeq" id="WP_141651860.1">
    <property type="nucleotide sequence ID" value="NZ_LKHV02000001.1"/>
</dbReference>
<evidence type="ECO:0000313" key="3">
    <source>
        <dbReference type="EMBL" id="MCS5708466.1"/>
    </source>
</evidence>
<dbReference type="GO" id="GO:0080032">
    <property type="term" value="F:methyl jasmonate esterase activity"/>
    <property type="evidence" value="ECO:0007669"/>
    <property type="project" value="TreeGrafter"/>
</dbReference>
<dbReference type="EMBL" id="LKHV02000001">
    <property type="protein sequence ID" value="MCS5708466.1"/>
    <property type="molecule type" value="Genomic_DNA"/>
</dbReference>
<evidence type="ECO:0000313" key="2">
    <source>
        <dbReference type="EMBL" id="KRG19956.1"/>
    </source>
</evidence>
<feature type="domain" description="AB hydrolase-1" evidence="1">
    <location>
        <begin position="3"/>
        <end position="233"/>
    </location>
</feature>
<dbReference type="EMBL" id="LKHV01000001">
    <property type="protein sequence ID" value="KRG19956.1"/>
    <property type="molecule type" value="Genomic_DNA"/>
</dbReference>
<name>A0A0Q9YSN7_9GAMM</name>
<dbReference type="GO" id="GO:0102209">
    <property type="term" value="F:trans-permethrin hydrolase activity"/>
    <property type="evidence" value="ECO:0007669"/>
    <property type="project" value="UniProtKB-EC"/>
</dbReference>
<keyword evidence="2" id="KW-0378">Hydrolase</keyword>
<dbReference type="Proteomes" id="UP000051494">
    <property type="component" value="Unassembled WGS sequence"/>
</dbReference>
<reference evidence="2" key="1">
    <citation type="submission" date="2015-09" db="EMBL/GenBank/DDBJ databases">
        <title>Draft Genome Sequences of Two Novel Amoeba-resistant Intranuclear Bacteria, Candidatus Berkiella cookevillensis and Candidatus Berkiella aquae.</title>
        <authorList>
            <person name="Mehari Y.T."/>
            <person name="Arivett B.A."/>
            <person name="Farone A.L."/>
            <person name="Gunderson J.H."/>
            <person name="Farone M.B."/>
        </authorList>
    </citation>
    <scope>NUCLEOTIDE SEQUENCE [LARGE SCALE GENOMIC DNA]</scope>
    <source>
        <strain evidence="2">CC99</strain>
    </source>
</reference>
<dbReference type="OrthoDB" id="9773549at2"/>
<protein>
    <submittedName>
        <fullName evidence="3">Alpha/beta fold hydrolase</fullName>
    </submittedName>
    <submittedName>
        <fullName evidence="2">Pyrethroid hydrolase</fullName>
        <ecNumber evidence="2">3.1.1.88</ecNumber>
    </submittedName>
</protein>
<comment type="caution">
    <text evidence="2">The sequence shown here is derived from an EMBL/GenBank/DDBJ whole genome shotgun (WGS) entry which is preliminary data.</text>
</comment>
<dbReference type="AlphaFoldDB" id="A0A0Q9YSN7"/>
<dbReference type="STRING" id="437022.CC99x_00177"/>
<dbReference type="GO" id="GO:0080030">
    <property type="term" value="F:methyl indole-3-acetate esterase activity"/>
    <property type="evidence" value="ECO:0007669"/>
    <property type="project" value="TreeGrafter"/>
</dbReference>
<dbReference type="EC" id="3.1.1.88" evidence="2"/>
<dbReference type="SUPFAM" id="SSF53474">
    <property type="entry name" value="alpha/beta-Hydrolases"/>
    <property type="match status" value="1"/>
</dbReference>
<dbReference type="InterPro" id="IPR045889">
    <property type="entry name" value="MES/HNL"/>
</dbReference>
<accession>A0A0Q9YSN7</accession>
<dbReference type="PANTHER" id="PTHR10992:SF1086">
    <property type="entry name" value="AB HYDROLASE-1 DOMAIN-CONTAINING PROTEIN"/>
    <property type="match status" value="1"/>
</dbReference>
<proteinExistence type="predicted"/>
<evidence type="ECO:0000259" key="1">
    <source>
        <dbReference type="Pfam" id="PF12697"/>
    </source>
</evidence>
<dbReference type="InterPro" id="IPR029058">
    <property type="entry name" value="AB_hydrolase_fold"/>
</dbReference>
<dbReference type="InterPro" id="IPR000073">
    <property type="entry name" value="AB_hydrolase_1"/>
</dbReference>
<keyword evidence="4" id="KW-1185">Reference proteome</keyword>
<sequence>MHIVLVHGAWHTASCWKQILKGLQTLGTVHAINMPGRIFENSSTYKRLTLNDYVTTLENYLKSIGEPCIVIGHSLAGLTISQVAENQPHLIKQLIYIAAFIPQSDECLFDIAATISNPGISTEAISYPALNKIEIKRSDRAKSLIYNSCPPLIAEKELQSMIPEPLKAFSTKIKFLSPEGFGSVAKAYVKCLDDRVLLPYDQERMIQRGNVSRVYELKTDHCPFHGHPEALVEVLKQSIQTIL</sequence>
<evidence type="ECO:0000313" key="4">
    <source>
        <dbReference type="Proteomes" id="UP000051494"/>
    </source>
</evidence>
<gene>
    <name evidence="2" type="primary">pytH</name>
    <name evidence="2" type="ORF">CC99x_00177</name>
    <name evidence="3" type="ORF">CC99x_006045</name>
</gene>
<dbReference type="PANTHER" id="PTHR10992">
    <property type="entry name" value="METHYLESTERASE FAMILY MEMBER"/>
    <property type="match status" value="1"/>
</dbReference>
<dbReference type="Gene3D" id="3.40.50.1820">
    <property type="entry name" value="alpha/beta hydrolase"/>
    <property type="match status" value="1"/>
</dbReference>
<reference evidence="3" key="3">
    <citation type="submission" date="2021-06" db="EMBL/GenBank/DDBJ databases">
        <title>Genomic Description and Analysis of Intracellular Bacteria, Candidatus Berkiella cookevillensis and Candidatus Berkiella aquae.</title>
        <authorList>
            <person name="Kidane D.T."/>
            <person name="Mehari Y.T."/>
            <person name="Rice F.C."/>
            <person name="Arivett B.A."/>
            <person name="Farone A.L."/>
            <person name="Berk S.G."/>
            <person name="Farone M.B."/>
        </authorList>
    </citation>
    <scope>NUCLEOTIDE SEQUENCE</scope>
    <source>
        <strain evidence="3">CC99</strain>
    </source>
</reference>
<organism evidence="2">
    <name type="scientific">Candidatus Berkiella cookevillensis</name>
    <dbReference type="NCBI Taxonomy" id="437022"/>
    <lineage>
        <taxon>Bacteria</taxon>
        <taxon>Pseudomonadati</taxon>
        <taxon>Pseudomonadota</taxon>
        <taxon>Gammaproteobacteria</taxon>
        <taxon>Candidatus Berkiellales</taxon>
        <taxon>Candidatus Berkiellaceae</taxon>
        <taxon>Candidatus Berkiella</taxon>
    </lineage>
</organism>
<reference evidence="3" key="2">
    <citation type="journal article" date="2016" name="Genome Announc.">
        <title>Draft Genome Sequences of Two Novel Amoeba-Resistant Intranuclear Bacteria, 'Candidatus Berkiella cookevillensis' and 'Candidatus Berkiella aquae'.</title>
        <authorList>
            <person name="Mehari Y.T."/>
            <person name="Arivett B.A."/>
            <person name="Farone A.L."/>
            <person name="Gunderson J.H."/>
            <person name="Farone M.B."/>
        </authorList>
    </citation>
    <scope>NUCLEOTIDE SEQUENCE</scope>
    <source>
        <strain evidence="3">CC99</strain>
    </source>
</reference>
<dbReference type="Pfam" id="PF12697">
    <property type="entry name" value="Abhydrolase_6"/>
    <property type="match status" value="1"/>
</dbReference>